<dbReference type="Proteomes" id="UP001175226">
    <property type="component" value="Unassembled WGS sequence"/>
</dbReference>
<sequence length="51" mass="5493">YNAALAFTSVAVKVDEAVTNSSGLYSFRVSGELHHWMGSLLPAEGEQMSYA</sequence>
<gene>
    <name evidence="1" type="ORF">EV421DRAFT_1722011</name>
</gene>
<accession>A0AA39IV30</accession>
<feature type="non-terminal residue" evidence="1">
    <location>
        <position position="1"/>
    </location>
</feature>
<organism evidence="1 2">
    <name type="scientific">Armillaria borealis</name>
    <dbReference type="NCBI Taxonomy" id="47425"/>
    <lineage>
        <taxon>Eukaryota</taxon>
        <taxon>Fungi</taxon>
        <taxon>Dikarya</taxon>
        <taxon>Basidiomycota</taxon>
        <taxon>Agaricomycotina</taxon>
        <taxon>Agaricomycetes</taxon>
        <taxon>Agaricomycetidae</taxon>
        <taxon>Agaricales</taxon>
        <taxon>Marasmiineae</taxon>
        <taxon>Physalacriaceae</taxon>
        <taxon>Armillaria</taxon>
    </lineage>
</organism>
<comment type="caution">
    <text evidence="1">The sequence shown here is derived from an EMBL/GenBank/DDBJ whole genome shotgun (WGS) entry which is preliminary data.</text>
</comment>
<proteinExistence type="predicted"/>
<dbReference type="EMBL" id="JAUEPT010000171">
    <property type="protein sequence ID" value="KAK0430107.1"/>
    <property type="molecule type" value="Genomic_DNA"/>
</dbReference>
<dbReference type="AlphaFoldDB" id="A0AA39IV30"/>
<protein>
    <submittedName>
        <fullName evidence="1">Uncharacterized protein</fullName>
    </submittedName>
</protein>
<evidence type="ECO:0000313" key="2">
    <source>
        <dbReference type="Proteomes" id="UP001175226"/>
    </source>
</evidence>
<keyword evidence="2" id="KW-1185">Reference proteome</keyword>
<reference evidence="1" key="1">
    <citation type="submission" date="2023-06" db="EMBL/GenBank/DDBJ databases">
        <authorList>
            <consortium name="Lawrence Berkeley National Laboratory"/>
            <person name="Ahrendt S."/>
            <person name="Sahu N."/>
            <person name="Indic B."/>
            <person name="Wong-Bajracharya J."/>
            <person name="Merenyi Z."/>
            <person name="Ke H.-M."/>
            <person name="Monk M."/>
            <person name="Kocsube S."/>
            <person name="Drula E."/>
            <person name="Lipzen A."/>
            <person name="Balint B."/>
            <person name="Henrissat B."/>
            <person name="Andreopoulos B."/>
            <person name="Martin F.M."/>
            <person name="Harder C.B."/>
            <person name="Rigling D."/>
            <person name="Ford K.L."/>
            <person name="Foster G.D."/>
            <person name="Pangilinan J."/>
            <person name="Papanicolaou A."/>
            <person name="Barry K."/>
            <person name="LaButti K."/>
            <person name="Viragh M."/>
            <person name="Koriabine M."/>
            <person name="Yan M."/>
            <person name="Riley R."/>
            <person name="Champramary S."/>
            <person name="Plett K.L."/>
            <person name="Tsai I.J."/>
            <person name="Slot J."/>
            <person name="Sipos G."/>
            <person name="Plett J."/>
            <person name="Nagy L.G."/>
            <person name="Grigoriev I.V."/>
        </authorList>
    </citation>
    <scope>NUCLEOTIDE SEQUENCE</scope>
    <source>
        <strain evidence="1">FPL87.14</strain>
    </source>
</reference>
<name>A0AA39IV30_9AGAR</name>
<evidence type="ECO:0000313" key="1">
    <source>
        <dbReference type="EMBL" id="KAK0430107.1"/>
    </source>
</evidence>